<accession>A0A4R6YEW1</accession>
<dbReference type="GO" id="GO:0016788">
    <property type="term" value="F:hydrolase activity, acting on ester bonds"/>
    <property type="evidence" value="ECO:0007669"/>
    <property type="project" value="UniProtKB-ARBA"/>
</dbReference>
<evidence type="ECO:0000313" key="1">
    <source>
        <dbReference type="EMBL" id="TDR34657.1"/>
    </source>
</evidence>
<reference evidence="1 2" key="1">
    <citation type="submission" date="2019-03" db="EMBL/GenBank/DDBJ databases">
        <title>Genomic Encyclopedia of Type Strains, Phase IV (KMG-IV): sequencing the most valuable type-strain genomes for metagenomic binning, comparative biology and taxonomic classification.</title>
        <authorList>
            <person name="Goeker M."/>
        </authorList>
    </citation>
    <scope>NUCLEOTIDE SEQUENCE [LARGE SCALE GENOMIC DNA]</scope>
    <source>
        <strain evidence="1 2">DSM 11603</strain>
    </source>
</reference>
<sequence length="695" mass="71512">MGQIADAFKQAFRDFVTDGVPASGKNNPRKSEVRAIGPVVEEVIGEIEVSVDANVDAKVASEKQEREAADTALGARIDSVEDIAYTSAAVYESVNAGLAATTNGQQFQVQVGDDIVRYQNTSGTAVEVARYPSASSVASLGIRLAVSESHIENLDSAVSGMFTDPAQSAASGAASALPDAPLAYRKIRLADGTRFVVPVYISIEEIDLFVIVGQSNAEGRGDSSLSPTALDGIMIVGGAIQPGPLVDPVGGALTGSMWPSFANEWFSQTGRMSAFVEAATGGTALIPDQSGSNWSPSGSLRAAAANAANQAISAINSADEYTLGTVRFVWSQGEQEAESINGTTITGPLYKTALEGLATYFKGQVPEMVEMLVIRTGSRNDYQRAEDWAAIRAAQESACNDSDLLRMVYRGTYGFNYTGRRFMVDQVHYGQIGLNEAGRLSAKVAASSGPAPVPIAPSLLASNAWMDTDISTSNSRTVSHTTAVGAKMLVVAVAAARTVNANTTTLNPVTFGGLTMTKALGFTSPSSLAASRATSPLGRCDVGIYYLTEDQVPGGLSGVAGEIVASTSAAIPILSLSVFDLNSIALPDVTISNLLAGDVSPTDTFSVSLFTGAPAFVVGICCSVADSGAALTHTLTGLTEIADGGAAGSGRSGQVAFGWANVAEVAGSPISAVLSAPATTGLLHVAAFRGLIEGE</sequence>
<dbReference type="RefSeq" id="WP_166647737.1">
    <property type="nucleotide sequence ID" value="NZ_SNZF01000013.1"/>
</dbReference>
<dbReference type="InterPro" id="IPR036514">
    <property type="entry name" value="SGNH_hydro_sf"/>
</dbReference>
<organism evidence="1 2">
    <name type="scientific">Aquamicrobium defluvii</name>
    <dbReference type="NCBI Taxonomy" id="69279"/>
    <lineage>
        <taxon>Bacteria</taxon>
        <taxon>Pseudomonadati</taxon>
        <taxon>Pseudomonadota</taxon>
        <taxon>Alphaproteobacteria</taxon>
        <taxon>Hyphomicrobiales</taxon>
        <taxon>Phyllobacteriaceae</taxon>
        <taxon>Aquamicrobium</taxon>
    </lineage>
</organism>
<dbReference type="Gene3D" id="3.40.50.1110">
    <property type="entry name" value="SGNH hydrolase"/>
    <property type="match status" value="1"/>
</dbReference>
<name>A0A4R6YEW1_9HYPH</name>
<dbReference type="SUPFAM" id="SSF52266">
    <property type="entry name" value="SGNH hydrolase"/>
    <property type="match status" value="1"/>
</dbReference>
<dbReference type="AlphaFoldDB" id="A0A4R6YEW1"/>
<proteinExistence type="predicted"/>
<evidence type="ECO:0000313" key="2">
    <source>
        <dbReference type="Proteomes" id="UP000294958"/>
    </source>
</evidence>
<dbReference type="EMBL" id="SNZF01000013">
    <property type="protein sequence ID" value="TDR34657.1"/>
    <property type="molecule type" value="Genomic_DNA"/>
</dbReference>
<comment type="caution">
    <text evidence="1">The sequence shown here is derived from an EMBL/GenBank/DDBJ whole genome shotgun (WGS) entry which is preliminary data.</text>
</comment>
<protein>
    <submittedName>
        <fullName evidence="1">Uncharacterized protein</fullName>
    </submittedName>
</protein>
<dbReference type="Proteomes" id="UP000294958">
    <property type="component" value="Unassembled WGS sequence"/>
</dbReference>
<gene>
    <name evidence="1" type="ORF">DES43_11388</name>
</gene>
<keyword evidence="2" id="KW-1185">Reference proteome</keyword>